<dbReference type="PROSITE" id="PS51318">
    <property type="entry name" value="TAT"/>
    <property type="match status" value="1"/>
</dbReference>
<name>A0A6L8KLG0_9BURK</name>
<evidence type="ECO:0000256" key="5">
    <source>
        <dbReference type="PROSITE-ProRule" id="PRU10055"/>
    </source>
</evidence>
<keyword evidence="9" id="KW-1185">Reference proteome</keyword>
<dbReference type="PANTHER" id="PTHR10353:SF36">
    <property type="entry name" value="LP05116P"/>
    <property type="match status" value="1"/>
</dbReference>
<dbReference type="SUPFAM" id="SSF51445">
    <property type="entry name" value="(Trans)glycosidases"/>
    <property type="match status" value="1"/>
</dbReference>
<keyword evidence="7" id="KW-0732">Signal</keyword>
<protein>
    <recommendedName>
        <fullName evidence="2">beta-glucosidase</fullName>
        <ecNumber evidence="2">3.2.1.21</ecNumber>
    </recommendedName>
</protein>
<dbReference type="EMBL" id="WWCN01000015">
    <property type="protein sequence ID" value="MYM25411.1"/>
    <property type="molecule type" value="Genomic_DNA"/>
</dbReference>
<feature type="signal peptide" evidence="7">
    <location>
        <begin position="1"/>
        <end position="32"/>
    </location>
</feature>
<dbReference type="AlphaFoldDB" id="A0A6L8KLG0"/>
<dbReference type="PROSITE" id="PS00572">
    <property type="entry name" value="GLYCOSYL_HYDROL_F1_1"/>
    <property type="match status" value="1"/>
</dbReference>
<dbReference type="Pfam" id="PF00232">
    <property type="entry name" value="Glyco_hydro_1"/>
    <property type="match status" value="2"/>
</dbReference>
<dbReference type="InterPro" id="IPR017853">
    <property type="entry name" value="GH"/>
</dbReference>
<proteinExistence type="inferred from homology"/>
<keyword evidence="4" id="KW-0326">Glycosidase</keyword>
<organism evidence="8 9">
    <name type="scientific">Duganella flavida</name>
    <dbReference type="NCBI Taxonomy" id="2692175"/>
    <lineage>
        <taxon>Bacteria</taxon>
        <taxon>Pseudomonadati</taxon>
        <taxon>Pseudomonadota</taxon>
        <taxon>Betaproteobacteria</taxon>
        <taxon>Burkholderiales</taxon>
        <taxon>Oxalobacteraceae</taxon>
        <taxon>Telluria group</taxon>
        <taxon>Duganella</taxon>
    </lineage>
</organism>
<dbReference type="GO" id="GO:0016052">
    <property type="term" value="P:carbohydrate catabolic process"/>
    <property type="evidence" value="ECO:0007669"/>
    <property type="project" value="TreeGrafter"/>
</dbReference>
<dbReference type="Gene3D" id="3.20.20.80">
    <property type="entry name" value="Glycosidases"/>
    <property type="match status" value="1"/>
</dbReference>
<reference evidence="8 9" key="1">
    <citation type="submission" date="2019-12" db="EMBL/GenBank/DDBJ databases">
        <title>Novel species isolated from a subtropical stream in China.</title>
        <authorList>
            <person name="Lu H."/>
        </authorList>
    </citation>
    <scope>NUCLEOTIDE SEQUENCE [LARGE SCALE GENOMIC DNA]</scope>
    <source>
        <strain evidence="8 9">FT135W</strain>
    </source>
</reference>
<dbReference type="Proteomes" id="UP000479335">
    <property type="component" value="Unassembled WGS sequence"/>
</dbReference>
<dbReference type="EC" id="3.2.1.21" evidence="2"/>
<dbReference type="GO" id="GO:0008422">
    <property type="term" value="F:beta-glucosidase activity"/>
    <property type="evidence" value="ECO:0007669"/>
    <property type="project" value="UniProtKB-EC"/>
</dbReference>
<dbReference type="RefSeq" id="WP_161008858.1">
    <property type="nucleotide sequence ID" value="NZ_WWCN01000015.1"/>
</dbReference>
<evidence type="ECO:0000256" key="7">
    <source>
        <dbReference type="SAM" id="SignalP"/>
    </source>
</evidence>
<dbReference type="InterPro" id="IPR018120">
    <property type="entry name" value="Glyco_hydro_1_AS"/>
</dbReference>
<keyword evidence="3 8" id="KW-0378">Hydrolase</keyword>
<evidence type="ECO:0000256" key="6">
    <source>
        <dbReference type="RuleBase" id="RU003690"/>
    </source>
</evidence>
<evidence type="ECO:0000313" key="9">
    <source>
        <dbReference type="Proteomes" id="UP000479335"/>
    </source>
</evidence>
<evidence type="ECO:0000256" key="4">
    <source>
        <dbReference type="ARBA" id="ARBA00023295"/>
    </source>
</evidence>
<evidence type="ECO:0000256" key="3">
    <source>
        <dbReference type="ARBA" id="ARBA00022801"/>
    </source>
</evidence>
<feature type="active site" description="Nucleophile" evidence="5">
    <location>
        <position position="361"/>
    </location>
</feature>
<dbReference type="InterPro" id="IPR001360">
    <property type="entry name" value="Glyco_hydro_1"/>
</dbReference>
<evidence type="ECO:0000313" key="8">
    <source>
        <dbReference type="EMBL" id="MYM25411.1"/>
    </source>
</evidence>
<dbReference type="GO" id="GO:0005829">
    <property type="term" value="C:cytosol"/>
    <property type="evidence" value="ECO:0007669"/>
    <property type="project" value="TreeGrafter"/>
</dbReference>
<feature type="chain" id="PRO_5026840609" description="beta-glucosidase" evidence="7">
    <location>
        <begin position="33"/>
        <end position="445"/>
    </location>
</feature>
<comment type="caution">
    <text evidence="8">The sequence shown here is derived from an EMBL/GenBank/DDBJ whole genome shotgun (WGS) entry which is preliminary data.</text>
</comment>
<comment type="similarity">
    <text evidence="1 6">Belongs to the glycosyl hydrolase 1 family.</text>
</comment>
<accession>A0A6L8KLG0</accession>
<gene>
    <name evidence="8" type="ORF">GTP46_22535</name>
</gene>
<dbReference type="PANTHER" id="PTHR10353">
    <property type="entry name" value="GLYCOSYL HYDROLASE"/>
    <property type="match status" value="1"/>
</dbReference>
<evidence type="ECO:0000256" key="1">
    <source>
        <dbReference type="ARBA" id="ARBA00010838"/>
    </source>
</evidence>
<evidence type="ECO:0000256" key="2">
    <source>
        <dbReference type="ARBA" id="ARBA00012744"/>
    </source>
</evidence>
<dbReference type="InterPro" id="IPR006311">
    <property type="entry name" value="TAT_signal"/>
</dbReference>
<sequence>MQDKKIIASRRSTLKAITALAGGTLLSPLSFAADKSYHFPQGFLWGAAVAGHQVEGDNVHSDAWLLENVKPSIFVEPSGAGVDHYRLFAEDIAMLASLGLNTFRFSIEWARVEPEEGMFSVAAIEHYRDVLKACHKHKIKAVVSFNHFITPYWFAGRGGWEAEGAAQLFARYCSKVAQELGSMMTLAATFNEPNLARLLFGIPGPLSGLTGIPPEKAMLAEAGKRAGTGKFSSWIFGDFDKIEAGLLEGHRLGYQAIKAACPKLPVGLSMAIEDDQAVGDPAMRDRKRAIAYEPWFKAISEHGDYIGVQTYTRALVAPEGQLPPPAGARLTDGGMEFWPEALGATIRYTSQHVKLPIYVTENGIATMDDRQREEYIQRALKSVADCLRDGIDVRGYLHWSLLDNFEWIFGYKPHYGLIAVDRATMRRTIKPSARLLGAIARKNAI</sequence>
<dbReference type="PRINTS" id="PR00131">
    <property type="entry name" value="GLHYDRLASE1"/>
</dbReference>